<comment type="caution">
    <text evidence="1">The sequence shown here is derived from an EMBL/GenBank/DDBJ whole genome shotgun (WGS) entry which is preliminary data.</text>
</comment>
<evidence type="ECO:0000313" key="2">
    <source>
        <dbReference type="Proteomes" id="UP000824890"/>
    </source>
</evidence>
<keyword evidence="2" id="KW-1185">Reference proteome</keyword>
<organism evidence="1 2">
    <name type="scientific">Brassica napus</name>
    <name type="common">Rape</name>
    <dbReference type="NCBI Taxonomy" id="3708"/>
    <lineage>
        <taxon>Eukaryota</taxon>
        <taxon>Viridiplantae</taxon>
        <taxon>Streptophyta</taxon>
        <taxon>Embryophyta</taxon>
        <taxon>Tracheophyta</taxon>
        <taxon>Spermatophyta</taxon>
        <taxon>Magnoliopsida</taxon>
        <taxon>eudicotyledons</taxon>
        <taxon>Gunneridae</taxon>
        <taxon>Pentapetalae</taxon>
        <taxon>rosids</taxon>
        <taxon>malvids</taxon>
        <taxon>Brassicales</taxon>
        <taxon>Brassicaceae</taxon>
        <taxon>Brassiceae</taxon>
        <taxon>Brassica</taxon>
    </lineage>
</organism>
<protein>
    <submittedName>
        <fullName evidence="1">Uncharacterized protein</fullName>
    </submittedName>
</protein>
<dbReference type="EMBL" id="JAGKQM010000011">
    <property type="protein sequence ID" value="KAH0900947.1"/>
    <property type="molecule type" value="Genomic_DNA"/>
</dbReference>
<dbReference type="Proteomes" id="UP000824890">
    <property type="component" value="Unassembled WGS sequence"/>
</dbReference>
<evidence type="ECO:0000313" key="1">
    <source>
        <dbReference type="EMBL" id="KAH0900947.1"/>
    </source>
</evidence>
<name>A0ABQ8B838_BRANA</name>
<accession>A0ABQ8B838</accession>
<gene>
    <name evidence="1" type="ORF">HID58_040450</name>
</gene>
<sequence>MMVVPRISFVDFVSDSSVVVGNEELPHMYTKRLGDPKRLGDTGYLSYKFGRTNNLSDGLLTALPKDYFRAVNSRGVLFNDCILIADTYLIFPHDSTLSIVYKIIQYVLILSEGSLSHSNAYSTLRVVTNCVCVFVAKIGAEVTDDMSQGFVLSNVTAHRYTNSDVHKVTVFLLQNTFGYAVDFCVVLNW</sequence>
<proteinExistence type="predicted"/>
<reference evidence="1 2" key="1">
    <citation type="submission" date="2021-05" db="EMBL/GenBank/DDBJ databases">
        <title>Genome Assembly of Synthetic Allotetraploid Brassica napus Reveals Homoeologous Exchanges between Subgenomes.</title>
        <authorList>
            <person name="Davis J.T."/>
        </authorList>
    </citation>
    <scope>NUCLEOTIDE SEQUENCE [LARGE SCALE GENOMIC DNA]</scope>
    <source>
        <strain evidence="2">cv. Da-Ae</strain>
        <tissue evidence="1">Seedling</tissue>
    </source>
</reference>